<dbReference type="AlphaFoldDB" id="A0AB36RHD5"/>
<evidence type="ECO:0000313" key="1">
    <source>
        <dbReference type="EMBL" id="PAQ03685.1"/>
    </source>
</evidence>
<dbReference type="EMBL" id="NPKI01000008">
    <property type="protein sequence ID" value="PAQ03685.1"/>
    <property type="molecule type" value="Genomic_DNA"/>
</dbReference>
<protein>
    <recommendedName>
        <fullName evidence="3">Transcriptional regulator</fullName>
    </recommendedName>
</protein>
<keyword evidence="2" id="KW-1185">Reference proteome</keyword>
<reference evidence="2" key="1">
    <citation type="submission" date="2017-08" db="EMBL/GenBank/DDBJ databases">
        <title>Mesorhizobium wenxinae sp. nov., a novel rhizobial species isolated from root nodules of chickpea (Cicer arietinum L.).</title>
        <authorList>
            <person name="Zhang J."/>
        </authorList>
    </citation>
    <scope>NUCLEOTIDE SEQUENCE [LARGE SCALE GENOMIC DNA]</scope>
    <source>
        <strain evidence="2">USDA 3392</strain>
    </source>
</reference>
<proteinExistence type="predicted"/>
<dbReference type="Proteomes" id="UP000216215">
    <property type="component" value="Unassembled WGS sequence"/>
</dbReference>
<evidence type="ECO:0008006" key="3">
    <source>
        <dbReference type="Google" id="ProtNLM"/>
    </source>
</evidence>
<gene>
    <name evidence="1" type="ORF">CIT25_03990</name>
</gene>
<comment type="caution">
    <text evidence="1">The sequence shown here is derived from an EMBL/GenBank/DDBJ whole genome shotgun (WGS) entry which is preliminary data.</text>
</comment>
<evidence type="ECO:0000313" key="2">
    <source>
        <dbReference type="Proteomes" id="UP000216215"/>
    </source>
</evidence>
<organism evidence="1 2">
    <name type="scientific">Mesorhizobium mediterraneum</name>
    <dbReference type="NCBI Taxonomy" id="43617"/>
    <lineage>
        <taxon>Bacteria</taxon>
        <taxon>Pseudomonadati</taxon>
        <taxon>Pseudomonadota</taxon>
        <taxon>Alphaproteobacteria</taxon>
        <taxon>Hyphomicrobiales</taxon>
        <taxon>Phyllobacteriaceae</taxon>
        <taxon>Mesorhizobium</taxon>
    </lineage>
</organism>
<dbReference type="RefSeq" id="WP_095483258.1">
    <property type="nucleotide sequence ID" value="NZ_CP088151.1"/>
</dbReference>
<sequence>MNRAQIHVSQHVRSRPFSAEYALVHSEMIAAWERDRKFESAVAVMVAEIELALDHDLHELQRVA</sequence>
<name>A0AB36RHD5_9HYPH</name>
<accession>A0AB36RHD5</accession>